<keyword evidence="7 12" id="KW-0862">Zinc</keyword>
<dbReference type="GO" id="GO:0016887">
    <property type="term" value="F:ATP hydrolysis activity"/>
    <property type="evidence" value="ECO:0007669"/>
    <property type="project" value="RHEA"/>
</dbReference>
<protein>
    <recommendedName>
        <fullName evidence="12">Replication restart protein PriA</fullName>
    </recommendedName>
    <alternativeName>
        <fullName evidence="12">ATP-dependent DNA helicase PriA</fullName>
        <ecNumber evidence="12">5.6.2.4</ecNumber>
    </alternativeName>
    <alternativeName>
        <fullName evidence="12">DNA 3'-5' helicase PriA</fullName>
    </alternativeName>
</protein>
<feature type="binding site" evidence="12">
    <location>
        <position position="451"/>
    </location>
    <ligand>
        <name>Zn(2+)</name>
        <dbReference type="ChEBI" id="CHEBI:29105"/>
        <label>2</label>
    </ligand>
</feature>
<dbReference type="CDD" id="cd17929">
    <property type="entry name" value="DEXHc_priA"/>
    <property type="match status" value="1"/>
</dbReference>
<dbReference type="InterPro" id="IPR027417">
    <property type="entry name" value="P-loop_NTPase"/>
</dbReference>
<dbReference type="GO" id="GO:0006269">
    <property type="term" value="P:DNA replication, synthesis of primer"/>
    <property type="evidence" value="ECO:0007669"/>
    <property type="project" value="UniProtKB-KW"/>
</dbReference>
<dbReference type="FunFam" id="3.40.50.300:FF:000489">
    <property type="entry name" value="Primosome assembly protein PriA"/>
    <property type="match status" value="1"/>
</dbReference>
<keyword evidence="4 12" id="KW-0547">Nucleotide-binding</keyword>
<keyword evidence="5 12" id="KW-0378">Hydrolase</keyword>
<feature type="binding site" evidence="12">
    <location>
        <position position="445"/>
    </location>
    <ligand>
        <name>Zn(2+)</name>
        <dbReference type="ChEBI" id="CHEBI:29105"/>
        <label>1</label>
    </ligand>
</feature>
<dbReference type="GO" id="GO:0006310">
    <property type="term" value="P:DNA recombination"/>
    <property type="evidence" value="ECO:0007669"/>
    <property type="project" value="InterPro"/>
</dbReference>
<comment type="function">
    <text evidence="12">Initiates the restart of stalled replication forks, which reloads the replicative helicase on sites other than the origin of replication. Recognizes and binds to abandoned replication forks and remodels them to uncover a helicase loading site. Promotes assembly of the primosome at these replication forks.</text>
</comment>
<evidence type="ECO:0000256" key="1">
    <source>
        <dbReference type="ARBA" id="ARBA00022515"/>
    </source>
</evidence>
<dbReference type="Gene3D" id="3.40.50.300">
    <property type="entry name" value="P-loop containing nucleotide triphosphate hydrolases"/>
    <property type="match status" value="2"/>
</dbReference>
<comment type="catalytic activity">
    <reaction evidence="11 12">
        <text>ATP + H2O = ADP + phosphate + H(+)</text>
        <dbReference type="Rhea" id="RHEA:13065"/>
        <dbReference type="ChEBI" id="CHEBI:15377"/>
        <dbReference type="ChEBI" id="CHEBI:15378"/>
        <dbReference type="ChEBI" id="CHEBI:30616"/>
        <dbReference type="ChEBI" id="CHEBI:43474"/>
        <dbReference type="ChEBI" id="CHEBI:456216"/>
        <dbReference type="EC" id="5.6.2.4"/>
    </reaction>
</comment>
<dbReference type="STRING" id="272627.CCC_00492"/>
<dbReference type="PANTHER" id="PTHR30580">
    <property type="entry name" value="PRIMOSOMAL PROTEIN N"/>
    <property type="match status" value="1"/>
</dbReference>
<evidence type="ECO:0000313" key="15">
    <source>
        <dbReference type="Proteomes" id="UP000031971"/>
    </source>
</evidence>
<dbReference type="PANTHER" id="PTHR30580:SF0">
    <property type="entry name" value="PRIMOSOMAL PROTEIN N"/>
    <property type="match status" value="1"/>
</dbReference>
<dbReference type="Pfam" id="PF00270">
    <property type="entry name" value="DEAD"/>
    <property type="match status" value="1"/>
</dbReference>
<dbReference type="PROSITE" id="PS51192">
    <property type="entry name" value="HELICASE_ATP_BIND_1"/>
    <property type="match status" value="1"/>
</dbReference>
<feature type="binding site" evidence="12">
    <location>
        <position position="469"/>
    </location>
    <ligand>
        <name>Zn(2+)</name>
        <dbReference type="ChEBI" id="CHEBI:29105"/>
        <label>2</label>
    </ligand>
</feature>
<gene>
    <name evidence="12" type="primary">priA</name>
    <name evidence="14" type="ORF">CCC_00492</name>
</gene>
<dbReference type="InterPro" id="IPR042115">
    <property type="entry name" value="PriA_3primeBD_sf"/>
</dbReference>
<evidence type="ECO:0000313" key="14">
    <source>
        <dbReference type="EMBL" id="KIL97431.1"/>
    </source>
</evidence>
<dbReference type="GO" id="GO:0043138">
    <property type="term" value="F:3'-5' DNA helicase activity"/>
    <property type="evidence" value="ECO:0007669"/>
    <property type="project" value="UniProtKB-EC"/>
</dbReference>
<keyword evidence="2 12" id="KW-0235">DNA replication</keyword>
<keyword evidence="6 12" id="KW-0347">Helicase</keyword>
<dbReference type="SMART" id="SM00487">
    <property type="entry name" value="DEXDc"/>
    <property type="match status" value="1"/>
</dbReference>
<dbReference type="InterPro" id="IPR005259">
    <property type="entry name" value="PriA"/>
</dbReference>
<dbReference type="AlphaFoldDB" id="A0A0C2UX69"/>
<comment type="catalytic activity">
    <reaction evidence="12">
        <text>Couples ATP hydrolysis with the unwinding of duplex DNA by translocating in the 3'-5' direction.</text>
        <dbReference type="EC" id="5.6.2.4"/>
    </reaction>
</comment>
<dbReference type="InterPro" id="IPR041222">
    <property type="entry name" value="PriA_3primeBD"/>
</dbReference>
<evidence type="ECO:0000256" key="8">
    <source>
        <dbReference type="ARBA" id="ARBA00022840"/>
    </source>
</evidence>
<sequence>MHAMNDLSTPCLFKPGQRVAVMLPLPLGGAYDYAVGDQPLRSGDFVEVPLAGRLVAGVVWGMGDGKVDGAKLRPVARKLAAPSLPEVSRRFIDWVASYTMAPPGAVLKMAMSVASALEAAPPIHALRLAPAIPEFKETAARRKVMETALRLPPLSAADLAREAGVGPAVVKGLVEAGALESVELPAPPAFAPPDLTAPRAELSPGQQAGADTLVAALDGGFSVIVIDGVTGSGKTEVYFEAVAAALGLGKQVLVLLPEIALSAQWLDRFRRRFGVKPALWHSDLGDATRRKTWRAVASGEAAIVVGARSGLFLPFQNLGLIVVDEEHDQAFKQEDHVCYHARDMAVVRARLGDFPAVLASATPSLESLANVQAGRYGLVHLPDRHAGAVLPDIVPVDLRRHPPPKGRWLSPLLVTALEEVLAAGEQAMLYLNRRGYAPLTLCRTCGHRLQCPHCTAWLVEHRSAGRLICHHCGHFIRLPPKCPECEAEGSFAACGPGVERVAEEAALLFPNARVAVMTSDTCSGPHAAEEFVRRVSDHEIDLLVGTQIVAKGYHFPLLTLVGVVDADLGLDGGDLRAGERTHQLLSQVAGRAGRAERPGRVLLQTYQPDHPVLGALRSGQRDAFIAREAEARRDTGMPPYGRLAALILSGPDVSVVEAYARSLAKAAPRAEGVQVLGPALAPMALLRGKHRRRFLVQSARSVNLQALIRDWLARCAPPKSVRVQVDVDPYSFM</sequence>
<comment type="similarity">
    <text evidence="12">Belongs to the helicase family. PriA subfamily.</text>
</comment>
<evidence type="ECO:0000256" key="4">
    <source>
        <dbReference type="ARBA" id="ARBA00022741"/>
    </source>
</evidence>
<dbReference type="Gene3D" id="3.40.1440.60">
    <property type="entry name" value="PriA, 3(prime) DNA-binding domain"/>
    <property type="match status" value="1"/>
</dbReference>
<evidence type="ECO:0000259" key="13">
    <source>
        <dbReference type="PROSITE" id="PS51192"/>
    </source>
</evidence>
<dbReference type="InterPro" id="IPR014001">
    <property type="entry name" value="Helicase_ATP-bd"/>
</dbReference>
<dbReference type="Pfam" id="PF18319">
    <property type="entry name" value="Zn_ribbon_PriA"/>
    <property type="match status" value="1"/>
</dbReference>
<proteinExistence type="inferred from homology"/>
<evidence type="ECO:0000256" key="2">
    <source>
        <dbReference type="ARBA" id="ARBA00022705"/>
    </source>
</evidence>
<evidence type="ECO:0000256" key="11">
    <source>
        <dbReference type="ARBA" id="ARBA00048988"/>
    </source>
</evidence>
<keyword evidence="1 12" id="KW-0639">Primosome</keyword>
<evidence type="ECO:0000256" key="6">
    <source>
        <dbReference type="ARBA" id="ARBA00022806"/>
    </source>
</evidence>
<comment type="caution">
    <text evidence="14">The sequence shown here is derived from an EMBL/GenBank/DDBJ whole genome shotgun (WGS) entry which is preliminary data.</text>
</comment>
<evidence type="ECO:0000256" key="7">
    <source>
        <dbReference type="ARBA" id="ARBA00022833"/>
    </source>
</evidence>
<dbReference type="GO" id="GO:1990077">
    <property type="term" value="C:primosome complex"/>
    <property type="evidence" value="ECO:0007669"/>
    <property type="project" value="UniProtKB-UniRule"/>
</dbReference>
<comment type="cofactor">
    <cofactor evidence="12">
        <name>Zn(2+)</name>
        <dbReference type="ChEBI" id="CHEBI:29105"/>
    </cofactor>
    <text evidence="12">Binds 2 zinc ions per subunit.</text>
</comment>
<dbReference type="InterPro" id="IPR040498">
    <property type="entry name" value="PriA_CRR"/>
</dbReference>
<evidence type="ECO:0000256" key="10">
    <source>
        <dbReference type="ARBA" id="ARBA00023235"/>
    </source>
</evidence>
<dbReference type="Pfam" id="PF17764">
    <property type="entry name" value="PriA_3primeBD"/>
    <property type="match status" value="1"/>
</dbReference>
<feature type="binding site" evidence="12">
    <location>
        <position position="442"/>
    </location>
    <ligand>
        <name>Zn(2+)</name>
        <dbReference type="ChEBI" id="CHEBI:29105"/>
        <label>1</label>
    </ligand>
</feature>
<keyword evidence="8 12" id="KW-0067">ATP-binding</keyword>
<dbReference type="SUPFAM" id="SSF52540">
    <property type="entry name" value="P-loop containing nucleoside triphosphate hydrolases"/>
    <property type="match status" value="2"/>
</dbReference>
<feature type="binding site" evidence="12">
    <location>
        <position position="472"/>
    </location>
    <ligand>
        <name>Zn(2+)</name>
        <dbReference type="ChEBI" id="CHEBI:29105"/>
        <label>2</label>
    </ligand>
</feature>
<dbReference type="NCBIfam" id="NF004070">
    <property type="entry name" value="PRK05580.2-2"/>
    <property type="match status" value="1"/>
</dbReference>
<feature type="domain" description="Helicase ATP-binding" evidence="13">
    <location>
        <begin position="215"/>
        <end position="381"/>
    </location>
</feature>
<evidence type="ECO:0000256" key="5">
    <source>
        <dbReference type="ARBA" id="ARBA00022801"/>
    </source>
</evidence>
<dbReference type="NCBIfam" id="TIGR00595">
    <property type="entry name" value="priA"/>
    <property type="match status" value="1"/>
</dbReference>
<reference evidence="14 15" key="1">
    <citation type="submission" date="2015-01" db="EMBL/GenBank/DDBJ databases">
        <title>Genome Sequence of Magnetospirillum magnetotacticum Strain MS-1.</title>
        <authorList>
            <person name="Marinov G.K."/>
            <person name="Smalley M.D."/>
            <person name="DeSalvo G."/>
        </authorList>
    </citation>
    <scope>NUCLEOTIDE SEQUENCE [LARGE SCALE GENOMIC DNA]</scope>
    <source>
        <strain evidence="14 15">MS-1</strain>
    </source>
</reference>
<dbReference type="InterPro" id="IPR011545">
    <property type="entry name" value="DEAD/DEAH_box_helicase_dom"/>
</dbReference>
<feature type="binding site" evidence="12">
    <location>
        <position position="482"/>
    </location>
    <ligand>
        <name>Zn(2+)</name>
        <dbReference type="ChEBI" id="CHEBI:29105"/>
        <label>1</label>
    </ligand>
</feature>
<dbReference type="EC" id="5.6.2.4" evidence="12"/>
<name>A0A0C2UX69_PARME</name>
<dbReference type="Pfam" id="PF18074">
    <property type="entry name" value="PriA_C"/>
    <property type="match status" value="1"/>
</dbReference>
<dbReference type="GO" id="GO:0003677">
    <property type="term" value="F:DNA binding"/>
    <property type="evidence" value="ECO:0007669"/>
    <property type="project" value="UniProtKB-UniRule"/>
</dbReference>
<dbReference type="GO" id="GO:0005524">
    <property type="term" value="F:ATP binding"/>
    <property type="evidence" value="ECO:0007669"/>
    <property type="project" value="UniProtKB-UniRule"/>
</dbReference>
<evidence type="ECO:0000256" key="3">
    <source>
        <dbReference type="ARBA" id="ARBA00022723"/>
    </source>
</evidence>
<feature type="binding site" evidence="12">
    <location>
        <position position="454"/>
    </location>
    <ligand>
        <name>Zn(2+)</name>
        <dbReference type="ChEBI" id="CHEBI:29105"/>
        <label>2</label>
    </ligand>
</feature>
<dbReference type="Proteomes" id="UP000031971">
    <property type="component" value="Unassembled WGS sequence"/>
</dbReference>
<dbReference type="GO" id="GO:0008270">
    <property type="term" value="F:zinc ion binding"/>
    <property type="evidence" value="ECO:0007669"/>
    <property type="project" value="UniProtKB-UniRule"/>
</dbReference>
<dbReference type="InterPro" id="IPR041236">
    <property type="entry name" value="PriA_C"/>
</dbReference>
<feature type="binding site" evidence="12">
    <location>
        <position position="485"/>
    </location>
    <ligand>
        <name>Zn(2+)</name>
        <dbReference type="ChEBI" id="CHEBI:29105"/>
        <label>1</label>
    </ligand>
</feature>
<organism evidence="14 15">
    <name type="scientific">Paramagnetospirillum magnetotacticum MS-1</name>
    <dbReference type="NCBI Taxonomy" id="272627"/>
    <lineage>
        <taxon>Bacteria</taxon>
        <taxon>Pseudomonadati</taxon>
        <taxon>Pseudomonadota</taxon>
        <taxon>Alphaproteobacteria</taxon>
        <taxon>Rhodospirillales</taxon>
        <taxon>Magnetospirillaceae</taxon>
        <taxon>Paramagnetospirillum</taxon>
    </lineage>
</organism>
<evidence type="ECO:0000256" key="12">
    <source>
        <dbReference type="HAMAP-Rule" id="MF_00983"/>
    </source>
</evidence>
<keyword evidence="3 12" id="KW-0479">Metal-binding</keyword>
<dbReference type="HAMAP" id="MF_00983">
    <property type="entry name" value="PriA"/>
    <property type="match status" value="1"/>
</dbReference>
<dbReference type="GO" id="GO:0006302">
    <property type="term" value="P:double-strand break repair"/>
    <property type="evidence" value="ECO:0007669"/>
    <property type="project" value="InterPro"/>
</dbReference>
<keyword evidence="15" id="KW-1185">Reference proteome</keyword>
<keyword evidence="10 12" id="KW-0413">Isomerase</keyword>
<dbReference type="GO" id="GO:0006270">
    <property type="term" value="P:DNA replication initiation"/>
    <property type="evidence" value="ECO:0007669"/>
    <property type="project" value="TreeGrafter"/>
</dbReference>
<keyword evidence="9 12" id="KW-0238">DNA-binding</keyword>
<comment type="subunit">
    <text evidence="12">Component of the replication restart primosome.</text>
</comment>
<evidence type="ECO:0000256" key="9">
    <source>
        <dbReference type="ARBA" id="ARBA00023125"/>
    </source>
</evidence>
<accession>A0A0C2UX69</accession>
<dbReference type="EMBL" id="JXSL01000030">
    <property type="protein sequence ID" value="KIL97431.1"/>
    <property type="molecule type" value="Genomic_DNA"/>
</dbReference>